<evidence type="ECO:0000313" key="3">
    <source>
        <dbReference type="EMBL" id="GBL74029.1"/>
    </source>
</evidence>
<dbReference type="SUPFAM" id="SSF53335">
    <property type="entry name" value="S-adenosyl-L-methionine-dependent methyltransferases"/>
    <property type="match status" value="1"/>
</dbReference>
<keyword evidence="1" id="KW-0472">Membrane</keyword>
<gene>
    <name evidence="3" type="primary">METTL7B_2</name>
    <name evidence="3" type="ORF">AVEN_232928_1</name>
</gene>
<dbReference type="InterPro" id="IPR052356">
    <property type="entry name" value="Thiol_S-MT"/>
</dbReference>
<evidence type="ECO:0000313" key="4">
    <source>
        <dbReference type="Proteomes" id="UP000499080"/>
    </source>
</evidence>
<keyword evidence="3" id="KW-0808">Transferase</keyword>
<feature type="transmembrane region" description="Helical" evidence="1">
    <location>
        <begin position="144"/>
        <end position="162"/>
    </location>
</feature>
<dbReference type="CDD" id="cd02440">
    <property type="entry name" value="AdoMet_MTases"/>
    <property type="match status" value="1"/>
</dbReference>
<dbReference type="Gene3D" id="3.40.50.150">
    <property type="entry name" value="Vaccinia Virus protein VP39"/>
    <property type="match status" value="1"/>
</dbReference>
<keyword evidence="1" id="KW-0812">Transmembrane</keyword>
<dbReference type="GO" id="GO:0032259">
    <property type="term" value="P:methylation"/>
    <property type="evidence" value="ECO:0007669"/>
    <property type="project" value="UniProtKB-KW"/>
</dbReference>
<reference evidence="3 4" key="1">
    <citation type="journal article" date="2019" name="Sci. Rep.">
        <title>Orb-weaving spider Araneus ventricosus genome elucidates the spidroin gene catalogue.</title>
        <authorList>
            <person name="Kono N."/>
            <person name="Nakamura H."/>
            <person name="Ohtoshi R."/>
            <person name="Moran D.A.P."/>
            <person name="Shinohara A."/>
            <person name="Yoshida Y."/>
            <person name="Fujiwara M."/>
            <person name="Mori M."/>
            <person name="Tomita M."/>
            <person name="Arakawa K."/>
        </authorList>
    </citation>
    <scope>NUCLEOTIDE SEQUENCE [LARGE SCALE GENOMIC DNA]</scope>
</reference>
<name>A0A4Y2A3M3_ARAVE</name>
<protein>
    <submittedName>
        <fullName evidence="3">Methyltransferase-like protein 7B</fullName>
    </submittedName>
</protein>
<evidence type="ECO:0000259" key="2">
    <source>
        <dbReference type="Pfam" id="PF08241"/>
    </source>
</evidence>
<dbReference type="OrthoDB" id="6423379at2759"/>
<dbReference type="AlphaFoldDB" id="A0A4Y2A3M3"/>
<keyword evidence="3" id="KW-0489">Methyltransferase</keyword>
<dbReference type="Pfam" id="PF08241">
    <property type="entry name" value="Methyltransf_11"/>
    <property type="match status" value="1"/>
</dbReference>
<keyword evidence="4" id="KW-1185">Reference proteome</keyword>
<dbReference type="EMBL" id="BGPR01079325">
    <property type="protein sequence ID" value="GBL74029.1"/>
    <property type="molecule type" value="Genomic_DNA"/>
</dbReference>
<dbReference type="InterPro" id="IPR029063">
    <property type="entry name" value="SAM-dependent_MTases_sf"/>
</dbReference>
<dbReference type="PANTHER" id="PTHR45036">
    <property type="entry name" value="METHYLTRANSFERASE LIKE 7B"/>
    <property type="match status" value="1"/>
</dbReference>
<organism evidence="3 4">
    <name type="scientific">Araneus ventricosus</name>
    <name type="common">Orbweaver spider</name>
    <name type="synonym">Epeira ventricosa</name>
    <dbReference type="NCBI Taxonomy" id="182803"/>
    <lineage>
        <taxon>Eukaryota</taxon>
        <taxon>Metazoa</taxon>
        <taxon>Ecdysozoa</taxon>
        <taxon>Arthropoda</taxon>
        <taxon>Chelicerata</taxon>
        <taxon>Arachnida</taxon>
        <taxon>Araneae</taxon>
        <taxon>Araneomorphae</taxon>
        <taxon>Entelegynae</taxon>
        <taxon>Araneoidea</taxon>
        <taxon>Araneidae</taxon>
        <taxon>Araneus</taxon>
    </lineage>
</organism>
<sequence>MEVHHLRSNDDTIVGALSIKEHLEGRKINTPLEILEIGIGEGSNLPYYPDNSNLTVLDMNESFIEYLEKNRKKFPQVSYKKTVIGMAEDMHQLDDDSFDVVVCTYVLCSVKNVRYVLKGVKRVLEPLSMLRNLSYIFRMPDSKLLFIVVILCFDTIVNGFLIP</sequence>
<feature type="domain" description="Methyltransferase type 11" evidence="2">
    <location>
        <begin position="35"/>
        <end position="126"/>
    </location>
</feature>
<keyword evidence="1" id="KW-1133">Transmembrane helix</keyword>
<proteinExistence type="predicted"/>
<dbReference type="PANTHER" id="PTHR45036:SF1">
    <property type="entry name" value="METHYLTRANSFERASE LIKE 7A"/>
    <property type="match status" value="1"/>
</dbReference>
<evidence type="ECO:0000256" key="1">
    <source>
        <dbReference type="SAM" id="Phobius"/>
    </source>
</evidence>
<dbReference type="Proteomes" id="UP000499080">
    <property type="component" value="Unassembled WGS sequence"/>
</dbReference>
<comment type="caution">
    <text evidence="3">The sequence shown here is derived from an EMBL/GenBank/DDBJ whole genome shotgun (WGS) entry which is preliminary data.</text>
</comment>
<dbReference type="GO" id="GO:0008757">
    <property type="term" value="F:S-adenosylmethionine-dependent methyltransferase activity"/>
    <property type="evidence" value="ECO:0007669"/>
    <property type="project" value="InterPro"/>
</dbReference>
<accession>A0A4Y2A3M3</accession>
<dbReference type="InterPro" id="IPR013216">
    <property type="entry name" value="Methyltransf_11"/>
</dbReference>